<dbReference type="Proteomes" id="UP000256478">
    <property type="component" value="Unassembled WGS sequence"/>
</dbReference>
<evidence type="ECO:0000313" key="1">
    <source>
        <dbReference type="EMBL" id="REL25724.1"/>
    </source>
</evidence>
<evidence type="ECO:0008006" key="3">
    <source>
        <dbReference type="Google" id="ProtNLM"/>
    </source>
</evidence>
<sequence>MLNIAHGKFQLSVENEILLVSLRGEVNEQCAAKYIDCFATQAEKLAHKPFGVIVDISGFRGATPAAYEICNRYNKTLLTMPSFAGKAVFCPPSMSALYHISVAQQPYVQQQVKRELQQQFHDIAGATQWLRQKIMARY</sequence>
<reference evidence="1 2" key="1">
    <citation type="submission" date="2018-08" db="EMBL/GenBank/DDBJ databases">
        <title>Thalassotalea euphylliae genome.</title>
        <authorList>
            <person name="Summers S."/>
            <person name="Rice S.A."/>
            <person name="Freckelton M.L."/>
            <person name="Nedved B.T."/>
            <person name="Hadfield M.G."/>
        </authorList>
    </citation>
    <scope>NUCLEOTIDE SEQUENCE [LARGE SCALE GENOMIC DNA]</scope>
    <source>
        <strain evidence="1 2">H1</strain>
    </source>
</reference>
<protein>
    <recommendedName>
        <fullName evidence="3">STAS domain-containing protein</fullName>
    </recommendedName>
</protein>
<name>A0A3E0TME3_9GAMM</name>
<dbReference type="AlphaFoldDB" id="A0A3E0TME3"/>
<evidence type="ECO:0000313" key="2">
    <source>
        <dbReference type="Proteomes" id="UP000256478"/>
    </source>
</evidence>
<accession>A0A3E0TME3</accession>
<gene>
    <name evidence="1" type="ORF">DXX93_03580</name>
</gene>
<organism evidence="1 2">
    <name type="scientific">Thalassotalea euphylliae</name>
    <dbReference type="NCBI Taxonomy" id="1655234"/>
    <lineage>
        <taxon>Bacteria</taxon>
        <taxon>Pseudomonadati</taxon>
        <taxon>Pseudomonadota</taxon>
        <taxon>Gammaproteobacteria</taxon>
        <taxon>Alteromonadales</taxon>
        <taxon>Colwelliaceae</taxon>
        <taxon>Thalassotalea</taxon>
    </lineage>
</organism>
<comment type="caution">
    <text evidence="1">The sequence shown here is derived from an EMBL/GenBank/DDBJ whole genome shotgun (WGS) entry which is preliminary data.</text>
</comment>
<proteinExistence type="predicted"/>
<dbReference type="EMBL" id="QUOU01000001">
    <property type="protein sequence ID" value="REL25724.1"/>
    <property type="molecule type" value="Genomic_DNA"/>
</dbReference>